<reference evidence="3 4" key="2">
    <citation type="journal article" date="2016" name="Int. J. Syst. Evol. Microbiol.">
        <title>Bacillus gobiensis sp. nov., isolated from a soil sample.</title>
        <authorList>
            <person name="Liu B."/>
            <person name="Liu G.H."/>
            <person name="Cetin S."/>
            <person name="Schumann P."/>
            <person name="Pan Z.Z."/>
            <person name="Chen Q.Q."/>
        </authorList>
    </citation>
    <scope>NUCLEOTIDE SEQUENCE [LARGE SCALE GENOMIC DNA]</scope>
    <source>
        <strain evidence="3 4">FJAT-4402</strain>
    </source>
</reference>
<name>A0A0M4FUN3_9BACI</name>
<dbReference type="Proteomes" id="UP000067625">
    <property type="component" value="Chromosome"/>
</dbReference>
<dbReference type="Pfam" id="PF25842">
    <property type="entry name" value="NfeD_TM"/>
    <property type="match status" value="1"/>
</dbReference>
<dbReference type="AlphaFoldDB" id="A0A0M4FUN3"/>
<sequence length="178" mass="19226">MEILGTPIATIYLTTLIIAGALTLLFLFFGELFEGLGEALPIPFFSPTLILAFITFFSASGYIFEALLPISSLLIIFISIILSIFLVTLLNVFVLIPLSAAEESIAYREEDLKGRIGRVITSIPIDGYGEVVLEGKGGTISKSAVSFENLPIPYGTTILVIEIESGVLSVVPHEPFIK</sequence>
<dbReference type="InterPro" id="IPR012340">
    <property type="entry name" value="NA-bd_OB-fold"/>
</dbReference>
<feature type="domain" description="Membrane protein NfeD2 N-terminal transmembrane" evidence="2">
    <location>
        <begin position="1"/>
        <end position="103"/>
    </location>
</feature>
<dbReference type="PATRIC" id="fig|1441095.3.peg.2488"/>
<feature type="transmembrane region" description="Helical" evidence="1">
    <location>
        <begin position="42"/>
        <end position="64"/>
    </location>
</feature>
<feature type="transmembrane region" description="Helical" evidence="1">
    <location>
        <begin position="6"/>
        <end position="30"/>
    </location>
</feature>
<reference evidence="4" key="1">
    <citation type="submission" date="2015-08" db="EMBL/GenBank/DDBJ databases">
        <title>Genome sequencing project for genomic taxonomy and phylogenomics of Bacillus-like bacteria.</title>
        <authorList>
            <person name="Liu B."/>
            <person name="Wang J."/>
            <person name="Zhu Y."/>
            <person name="Liu G."/>
            <person name="Chen Q."/>
            <person name="Chen Z."/>
            <person name="Lan J."/>
            <person name="Che J."/>
            <person name="Ge C."/>
            <person name="Shi H."/>
            <person name="Pan Z."/>
            <person name="Liu X."/>
        </authorList>
    </citation>
    <scope>NUCLEOTIDE SEQUENCE [LARGE SCALE GENOMIC DNA]</scope>
    <source>
        <strain evidence="4">FJAT-4402</strain>
    </source>
</reference>
<protein>
    <recommendedName>
        <fullName evidence="2">Membrane protein NfeD2 N-terminal transmembrane domain-containing protein</fullName>
    </recommendedName>
</protein>
<accession>A0A0M4FUN3</accession>
<keyword evidence="1" id="KW-0812">Transmembrane</keyword>
<proteinExistence type="predicted"/>
<dbReference type="OrthoDB" id="1683445at2"/>
<dbReference type="Gene3D" id="2.40.50.140">
    <property type="entry name" value="Nucleic acid-binding proteins"/>
    <property type="match status" value="1"/>
</dbReference>
<evidence type="ECO:0000313" key="3">
    <source>
        <dbReference type="EMBL" id="ALC82130.1"/>
    </source>
</evidence>
<keyword evidence="1" id="KW-1133">Transmembrane helix</keyword>
<evidence type="ECO:0000256" key="1">
    <source>
        <dbReference type="SAM" id="Phobius"/>
    </source>
</evidence>
<dbReference type="STRING" id="1441095.AM592_11435"/>
<gene>
    <name evidence="3" type="ORF">AM592_11435</name>
</gene>
<evidence type="ECO:0000313" key="4">
    <source>
        <dbReference type="Proteomes" id="UP000067625"/>
    </source>
</evidence>
<keyword evidence="1" id="KW-0472">Membrane</keyword>
<feature type="transmembrane region" description="Helical" evidence="1">
    <location>
        <begin position="70"/>
        <end position="98"/>
    </location>
</feature>
<keyword evidence="4" id="KW-1185">Reference proteome</keyword>
<dbReference type="EMBL" id="CP012600">
    <property type="protein sequence ID" value="ALC82130.1"/>
    <property type="molecule type" value="Genomic_DNA"/>
</dbReference>
<dbReference type="RefSeq" id="WP_053603910.1">
    <property type="nucleotide sequence ID" value="NZ_CP012600.1"/>
</dbReference>
<organism evidence="3 4">
    <name type="scientific">Bacillus gobiensis</name>
    <dbReference type="NCBI Taxonomy" id="1441095"/>
    <lineage>
        <taxon>Bacteria</taxon>
        <taxon>Bacillati</taxon>
        <taxon>Bacillota</taxon>
        <taxon>Bacilli</taxon>
        <taxon>Bacillales</taxon>
        <taxon>Bacillaceae</taxon>
        <taxon>Bacillus</taxon>
    </lineage>
</organism>
<evidence type="ECO:0000259" key="2">
    <source>
        <dbReference type="Pfam" id="PF25842"/>
    </source>
</evidence>
<dbReference type="InterPro" id="IPR058653">
    <property type="entry name" value="NfeD2_TM"/>
</dbReference>